<name>A0ABW4GEC6_9ACTN</name>
<keyword evidence="2" id="KW-0808">Transferase</keyword>
<dbReference type="PANTHER" id="PTHR42870:SF1">
    <property type="entry name" value="NON-SPECIFIC LIPID-TRANSFER PROTEIN-LIKE 2"/>
    <property type="match status" value="1"/>
</dbReference>
<dbReference type="Proteomes" id="UP001597097">
    <property type="component" value="Unassembled WGS sequence"/>
</dbReference>
<accession>A0ABW4GEC6</accession>
<dbReference type="InterPro" id="IPR002155">
    <property type="entry name" value="Thiolase"/>
</dbReference>
<dbReference type="RefSeq" id="WP_219532404.1">
    <property type="nucleotide sequence ID" value="NZ_JAHKRM010000014.1"/>
</dbReference>
<dbReference type="GO" id="GO:0016746">
    <property type="term" value="F:acyltransferase activity"/>
    <property type="evidence" value="ECO:0007669"/>
    <property type="project" value="UniProtKB-KW"/>
</dbReference>
<evidence type="ECO:0000259" key="1">
    <source>
        <dbReference type="Pfam" id="PF22691"/>
    </source>
</evidence>
<protein>
    <submittedName>
        <fullName evidence="2">Thiolase family protein</fullName>
        <ecNumber evidence="2">2.3.1.-</ecNumber>
    </submittedName>
</protein>
<dbReference type="InterPro" id="IPR055140">
    <property type="entry name" value="Thiolase_C_2"/>
</dbReference>
<dbReference type="PANTHER" id="PTHR42870">
    <property type="entry name" value="ACETYL-COA C-ACETYLTRANSFERASE"/>
    <property type="match status" value="1"/>
</dbReference>
<feature type="domain" description="Thiolase C-terminal" evidence="1">
    <location>
        <begin position="241"/>
        <end position="382"/>
    </location>
</feature>
<dbReference type="EMBL" id="JBHUCM010000020">
    <property type="protein sequence ID" value="MFD1540966.1"/>
    <property type="molecule type" value="Genomic_DNA"/>
</dbReference>
<gene>
    <name evidence="2" type="ORF">ACFSJ0_28180</name>
</gene>
<comment type="caution">
    <text evidence="2">The sequence shown here is derived from an EMBL/GenBank/DDBJ whole genome shotgun (WGS) entry which is preliminary data.</text>
</comment>
<keyword evidence="2" id="KW-0012">Acyltransferase</keyword>
<evidence type="ECO:0000313" key="2">
    <source>
        <dbReference type="EMBL" id="MFD1540966.1"/>
    </source>
</evidence>
<sequence>MNRAPVIAGLGITEMGKVYGRGAPEFAADAVRRAATDAGLDPHDVDGLLTNTGITGDVGLSLQRDLGLRHLRLLSEVQAYGSSAGAMVQYAAMAVSSGMADVVACVFADAPLKDRSMGGGAAYAGARALTGWQGMAAASGIYSANSMYALAARRHMATYGTTSEQLGHIAVAQRAWAARNPLAQMRTPITLEDHQSSRWIAEPFHLLDCCLVSNGGVAVIVTSADRAADLAQPAVHIRGWGQAHPGYVMGKDSEFGLVSGAALSGPTALKKAGITIADIDVAELYDCYTYTALISLEDYGFCAKGEGGPFVASGVLGPEGSLAVNTGGGQLSSYYMWGMTPLSEAVIQARGQGGDRQAPRNDMVLVSGNGGVLDHHSTLILSPHAR</sequence>
<dbReference type="Pfam" id="PF22691">
    <property type="entry name" value="Thiolase_C_1"/>
    <property type="match status" value="1"/>
</dbReference>
<organism evidence="2 3">
    <name type="scientific">Nonomuraea guangzhouensis</name>
    <dbReference type="NCBI Taxonomy" id="1291555"/>
    <lineage>
        <taxon>Bacteria</taxon>
        <taxon>Bacillati</taxon>
        <taxon>Actinomycetota</taxon>
        <taxon>Actinomycetes</taxon>
        <taxon>Streptosporangiales</taxon>
        <taxon>Streptosporangiaceae</taxon>
        <taxon>Nonomuraea</taxon>
    </lineage>
</organism>
<keyword evidence="3" id="KW-1185">Reference proteome</keyword>
<evidence type="ECO:0000313" key="3">
    <source>
        <dbReference type="Proteomes" id="UP001597097"/>
    </source>
</evidence>
<dbReference type="PIRSF" id="PIRSF000429">
    <property type="entry name" value="Ac-CoA_Ac_transf"/>
    <property type="match status" value="1"/>
</dbReference>
<proteinExistence type="predicted"/>
<dbReference type="EC" id="2.3.1.-" evidence="2"/>
<dbReference type="CDD" id="cd00829">
    <property type="entry name" value="SCP-x_thiolase"/>
    <property type="match status" value="1"/>
</dbReference>
<reference evidence="3" key="1">
    <citation type="journal article" date="2019" name="Int. J. Syst. Evol. Microbiol.">
        <title>The Global Catalogue of Microorganisms (GCM) 10K type strain sequencing project: providing services to taxonomists for standard genome sequencing and annotation.</title>
        <authorList>
            <consortium name="The Broad Institute Genomics Platform"/>
            <consortium name="The Broad Institute Genome Sequencing Center for Infectious Disease"/>
            <person name="Wu L."/>
            <person name="Ma J."/>
        </authorList>
    </citation>
    <scope>NUCLEOTIDE SEQUENCE [LARGE SCALE GENOMIC DNA]</scope>
    <source>
        <strain evidence="3">CGMCC 1.15399</strain>
    </source>
</reference>